<dbReference type="Pfam" id="PF07486">
    <property type="entry name" value="Hydrolase_2"/>
    <property type="match status" value="1"/>
</dbReference>
<dbReference type="Gene3D" id="6.20.240.60">
    <property type="match status" value="1"/>
</dbReference>
<dbReference type="AlphaFoldDB" id="A0A1I6DMA3"/>
<dbReference type="Proteomes" id="UP000199584">
    <property type="component" value="Unassembled WGS sequence"/>
</dbReference>
<gene>
    <name evidence="3" type="ORF">SAMN05660706_11375</name>
</gene>
<dbReference type="GO" id="GO:0016787">
    <property type="term" value="F:hydrolase activity"/>
    <property type="evidence" value="ECO:0007669"/>
    <property type="project" value="InterPro"/>
</dbReference>
<protein>
    <submittedName>
        <fullName evidence="3">N-acetylmuramoyl-L-alanine amidase</fullName>
    </submittedName>
</protein>
<dbReference type="PROSITE" id="PS51782">
    <property type="entry name" value="LYSM"/>
    <property type="match status" value="1"/>
</dbReference>
<dbReference type="OrthoDB" id="9785345at2"/>
<dbReference type="SMART" id="SM00257">
    <property type="entry name" value="LysM"/>
    <property type="match status" value="1"/>
</dbReference>
<evidence type="ECO:0000256" key="1">
    <source>
        <dbReference type="SAM" id="SignalP"/>
    </source>
</evidence>
<reference evidence="4" key="1">
    <citation type="submission" date="2016-10" db="EMBL/GenBank/DDBJ databases">
        <authorList>
            <person name="Varghese N."/>
            <person name="Submissions S."/>
        </authorList>
    </citation>
    <scope>NUCLEOTIDE SEQUENCE [LARGE SCALE GENOMIC DNA]</scope>
    <source>
        <strain evidence="4">DSM 3669</strain>
    </source>
</reference>
<feature type="signal peptide" evidence="1">
    <location>
        <begin position="1"/>
        <end position="28"/>
    </location>
</feature>
<dbReference type="InterPro" id="IPR018392">
    <property type="entry name" value="LysM"/>
</dbReference>
<keyword evidence="4" id="KW-1185">Reference proteome</keyword>
<feature type="domain" description="LysM" evidence="2">
    <location>
        <begin position="41"/>
        <end position="84"/>
    </location>
</feature>
<sequence>MSTHFFRVTGVFLLVLLCISAPVSTAHADTGTDMKTTTIIVKYTVQPGDTLSEIAQTFNIEVDRLMRANNLKTSVIHPYQVLFIPAGNNAAGKNTSRGSVSREDLLLLAKAIYAEARGESFLGQVAVGAVIVNRVQSPHFPNTVREVIFQRNRHICQFTPVSDGTINLTPDRKAIRAAETALEGYDPTGGALFFYNPRIASDNWIKSLPVVTQIGRHVFATKT</sequence>
<accession>A0A1I6DMA3</accession>
<evidence type="ECO:0000259" key="2">
    <source>
        <dbReference type="PROSITE" id="PS51782"/>
    </source>
</evidence>
<evidence type="ECO:0000313" key="3">
    <source>
        <dbReference type="EMBL" id="SFR06521.1"/>
    </source>
</evidence>
<proteinExistence type="predicted"/>
<dbReference type="InterPro" id="IPR042047">
    <property type="entry name" value="SleB_dom1"/>
</dbReference>
<name>A0A1I6DMA3_9FIRM</name>
<dbReference type="RefSeq" id="WP_092483340.1">
    <property type="nucleotide sequence ID" value="NZ_FOYM01000013.1"/>
</dbReference>
<dbReference type="CDD" id="cd00118">
    <property type="entry name" value="LysM"/>
    <property type="match status" value="1"/>
</dbReference>
<feature type="chain" id="PRO_5011745398" evidence="1">
    <location>
        <begin position="29"/>
        <end position="223"/>
    </location>
</feature>
<dbReference type="SUPFAM" id="SSF54106">
    <property type="entry name" value="LysM domain"/>
    <property type="match status" value="1"/>
</dbReference>
<dbReference type="InterPro" id="IPR011105">
    <property type="entry name" value="Cell_wall_hydrolase_SleB"/>
</dbReference>
<dbReference type="Pfam" id="PF01476">
    <property type="entry name" value="LysM"/>
    <property type="match status" value="1"/>
</dbReference>
<dbReference type="EMBL" id="FOYM01000013">
    <property type="protein sequence ID" value="SFR06521.1"/>
    <property type="molecule type" value="Genomic_DNA"/>
</dbReference>
<keyword evidence="1" id="KW-0732">Signal</keyword>
<dbReference type="InterPro" id="IPR036779">
    <property type="entry name" value="LysM_dom_sf"/>
</dbReference>
<dbReference type="STRING" id="39060.SAMN05660706_11375"/>
<evidence type="ECO:0000313" key="4">
    <source>
        <dbReference type="Proteomes" id="UP000199584"/>
    </source>
</evidence>
<dbReference type="Gene3D" id="1.10.10.2520">
    <property type="entry name" value="Cell wall hydrolase SleB, domain 1"/>
    <property type="match status" value="1"/>
</dbReference>
<organism evidence="3 4">
    <name type="scientific">Desulfoscipio geothermicus DSM 3669</name>
    <dbReference type="NCBI Taxonomy" id="1121426"/>
    <lineage>
        <taxon>Bacteria</taxon>
        <taxon>Bacillati</taxon>
        <taxon>Bacillota</taxon>
        <taxon>Clostridia</taxon>
        <taxon>Eubacteriales</taxon>
        <taxon>Desulfallaceae</taxon>
        <taxon>Desulfoscipio</taxon>
    </lineage>
</organism>
<dbReference type="Gene3D" id="3.10.350.10">
    <property type="entry name" value="LysM domain"/>
    <property type="match status" value="1"/>
</dbReference>